<dbReference type="Gene3D" id="1.10.472.130">
    <property type="match status" value="1"/>
</dbReference>
<dbReference type="Gene3D" id="1.20.920.30">
    <property type="match status" value="1"/>
</dbReference>
<keyword evidence="8" id="KW-0547">Nucleotide-binding</keyword>
<keyword evidence="13" id="KW-0505">Motor protein</keyword>
<dbReference type="EMBL" id="KZ993858">
    <property type="protein sequence ID" value="RKO94585.1"/>
    <property type="molecule type" value="Genomic_DNA"/>
</dbReference>
<dbReference type="GO" id="GO:0005524">
    <property type="term" value="F:ATP binding"/>
    <property type="evidence" value="ECO:0007669"/>
    <property type="project" value="UniProtKB-KW"/>
</dbReference>
<dbReference type="Gene3D" id="1.20.1270.280">
    <property type="match status" value="1"/>
</dbReference>
<dbReference type="InterPro" id="IPR041466">
    <property type="entry name" value="Dynein_AAA5_ext"/>
</dbReference>
<dbReference type="OrthoDB" id="447173at2759"/>
<dbReference type="GO" id="GO:0008017">
    <property type="term" value="F:microtubule binding"/>
    <property type="evidence" value="ECO:0007669"/>
    <property type="project" value="UniProtKB-ARBA"/>
</dbReference>
<dbReference type="InterPro" id="IPR043157">
    <property type="entry name" value="Dynein_AAA1S"/>
</dbReference>
<dbReference type="Pfam" id="PF25007">
    <property type="entry name" value="DYH2-5-8_CC"/>
    <property type="match status" value="1"/>
</dbReference>
<dbReference type="Gene3D" id="1.10.8.1220">
    <property type="match status" value="1"/>
</dbReference>
<evidence type="ECO:0000256" key="18">
    <source>
        <dbReference type="SAM" id="MobiDB-lite"/>
    </source>
</evidence>
<dbReference type="Pfam" id="PF12781">
    <property type="entry name" value="AAA_9"/>
    <property type="match status" value="1"/>
</dbReference>
<dbReference type="Gene3D" id="1.20.920.20">
    <property type="match status" value="1"/>
</dbReference>
<evidence type="ECO:0000256" key="14">
    <source>
        <dbReference type="ARBA" id="ARBA00023212"/>
    </source>
</evidence>
<dbReference type="Gene3D" id="3.40.50.300">
    <property type="entry name" value="P-loop containing nucleotide triphosphate hydrolases"/>
    <property type="match status" value="5"/>
</dbReference>
<dbReference type="SUPFAM" id="SSF52540">
    <property type="entry name" value="P-loop containing nucleoside triphosphate hydrolases"/>
    <property type="match status" value="4"/>
</dbReference>
<dbReference type="Pfam" id="PF08393">
    <property type="entry name" value="DHC_N2"/>
    <property type="match status" value="1"/>
</dbReference>
<evidence type="ECO:0000256" key="8">
    <source>
        <dbReference type="ARBA" id="ARBA00022741"/>
    </source>
</evidence>
<organism evidence="20 21">
    <name type="scientific">Blyttiomyces helicus</name>
    <dbReference type="NCBI Taxonomy" id="388810"/>
    <lineage>
        <taxon>Eukaryota</taxon>
        <taxon>Fungi</taxon>
        <taxon>Fungi incertae sedis</taxon>
        <taxon>Chytridiomycota</taxon>
        <taxon>Chytridiomycota incertae sedis</taxon>
        <taxon>Chytridiomycetes</taxon>
        <taxon>Chytridiomycetes incertae sedis</taxon>
        <taxon>Blyttiomyces</taxon>
    </lineage>
</organism>
<evidence type="ECO:0000313" key="20">
    <source>
        <dbReference type="EMBL" id="RKO94585.1"/>
    </source>
</evidence>
<dbReference type="FunFam" id="1.20.920.20:FF:000003">
    <property type="entry name" value="Dynein axonemal heavy chain 17"/>
    <property type="match status" value="1"/>
</dbReference>
<dbReference type="FunFam" id="1.10.8.1220:FF:000001">
    <property type="entry name" value="Dynein axonemal heavy chain 5"/>
    <property type="match status" value="1"/>
</dbReference>
<dbReference type="FunFam" id="3.40.50.300:FF:000411">
    <property type="entry name" value="dynein heavy chain 17, axonemal"/>
    <property type="match status" value="1"/>
</dbReference>
<accession>A0A4P9WQC9</accession>
<dbReference type="FunFam" id="3.20.180.20:FF:000001">
    <property type="entry name" value="Dynein axonemal heavy chain 5"/>
    <property type="match status" value="1"/>
</dbReference>
<evidence type="ECO:0000256" key="9">
    <source>
        <dbReference type="ARBA" id="ARBA00022840"/>
    </source>
</evidence>
<evidence type="ECO:0000256" key="13">
    <source>
        <dbReference type="ARBA" id="ARBA00023175"/>
    </source>
</evidence>
<gene>
    <name evidence="20" type="ORF">BDK51DRAFT_19815</name>
</gene>
<dbReference type="InterPro" id="IPR027417">
    <property type="entry name" value="P-loop_NTPase"/>
</dbReference>
<dbReference type="Pfam" id="PF12775">
    <property type="entry name" value="AAA_7"/>
    <property type="match status" value="1"/>
</dbReference>
<evidence type="ECO:0000256" key="11">
    <source>
        <dbReference type="ARBA" id="ARBA00023054"/>
    </source>
</evidence>
<keyword evidence="11 17" id="KW-0175">Coiled coil</keyword>
<keyword evidence="5" id="KW-0963">Cytoplasm</keyword>
<feature type="coiled-coil region" evidence="17">
    <location>
        <begin position="3333"/>
        <end position="3381"/>
    </location>
</feature>
<dbReference type="Gene3D" id="1.20.58.1120">
    <property type="match status" value="1"/>
</dbReference>
<dbReference type="Pfam" id="PF17857">
    <property type="entry name" value="AAA_lid_1"/>
    <property type="match status" value="1"/>
</dbReference>
<proteinExistence type="inferred from homology"/>
<dbReference type="GO" id="GO:0005874">
    <property type="term" value="C:microtubule"/>
    <property type="evidence" value="ECO:0007669"/>
    <property type="project" value="UniProtKB-KW"/>
</dbReference>
<evidence type="ECO:0000256" key="6">
    <source>
        <dbReference type="ARBA" id="ARBA00022701"/>
    </source>
</evidence>
<keyword evidence="6" id="KW-0493">Microtubule</keyword>
<protein>
    <recommendedName>
        <fullName evidence="4">Dynein heavy chain, cytoplasmic</fullName>
    </recommendedName>
    <alternativeName>
        <fullName evidence="16">Dynein heavy chain, cytosolic</fullName>
    </alternativeName>
</protein>
<keyword evidence="15" id="KW-0966">Cell projection</keyword>
<dbReference type="InterPro" id="IPR041228">
    <property type="entry name" value="Dynein_C"/>
</dbReference>
<dbReference type="InterPro" id="IPR024743">
    <property type="entry name" value="Dynein_HC_stalk"/>
</dbReference>
<dbReference type="Gene3D" id="3.20.180.20">
    <property type="entry name" value="Dynein heavy chain, N-terminal domain 2"/>
    <property type="match status" value="1"/>
</dbReference>
<evidence type="ECO:0000256" key="4">
    <source>
        <dbReference type="ARBA" id="ARBA00022197"/>
    </source>
</evidence>
<dbReference type="FunFam" id="1.20.920.30:FF:000003">
    <property type="entry name" value="Dynein axonemal heavy chain 17"/>
    <property type="match status" value="1"/>
</dbReference>
<dbReference type="InterPro" id="IPR035699">
    <property type="entry name" value="AAA_6"/>
</dbReference>
<dbReference type="Pfam" id="PF17852">
    <property type="entry name" value="Dynein_AAA_lid"/>
    <property type="match status" value="1"/>
</dbReference>
<dbReference type="FunFam" id="1.10.8.720:FF:000002">
    <property type="entry name" value="Dynein heavy chain 9, axonemal"/>
    <property type="match status" value="1"/>
</dbReference>
<dbReference type="FunFam" id="3.40.50.300:FF:000945">
    <property type="entry name" value="Dynein axonemal heavy chain 9"/>
    <property type="match status" value="1"/>
</dbReference>
<dbReference type="InterPro" id="IPR013602">
    <property type="entry name" value="Dynein_heavy_linker"/>
</dbReference>
<dbReference type="InterPro" id="IPR026983">
    <property type="entry name" value="DHC"/>
</dbReference>
<dbReference type="SMART" id="SM00382">
    <property type="entry name" value="AAA"/>
    <property type="match status" value="2"/>
</dbReference>
<comment type="subunit">
    <text evidence="3">Consists of at least two heavy chains and a number of intermediate and light chains.</text>
</comment>
<dbReference type="Pfam" id="PF03028">
    <property type="entry name" value="Dynein_heavy"/>
    <property type="match status" value="1"/>
</dbReference>
<feature type="coiled-coil region" evidence="17">
    <location>
        <begin position="3096"/>
        <end position="3147"/>
    </location>
</feature>
<feature type="region of interest" description="Disordered" evidence="18">
    <location>
        <begin position="1"/>
        <end position="30"/>
    </location>
</feature>
<feature type="compositionally biased region" description="Acidic residues" evidence="18">
    <location>
        <begin position="996"/>
        <end position="1009"/>
    </location>
</feature>
<dbReference type="GO" id="GO:0051959">
    <property type="term" value="F:dynein light intermediate chain binding"/>
    <property type="evidence" value="ECO:0007669"/>
    <property type="project" value="InterPro"/>
</dbReference>
<name>A0A4P9WQC9_9FUNG</name>
<dbReference type="FunFam" id="3.40.50.300:FF:002141">
    <property type="entry name" value="Dynein heavy chain"/>
    <property type="match status" value="1"/>
</dbReference>
<dbReference type="FunFam" id="3.40.50.300:FF:000219">
    <property type="entry name" value="Dynein axonemal heavy chain 17"/>
    <property type="match status" value="1"/>
</dbReference>
<dbReference type="FunFam" id="3.10.490.20:FF:000002">
    <property type="entry name" value="Dynein axonemal heavy chain 17"/>
    <property type="match status" value="1"/>
</dbReference>
<dbReference type="Pfam" id="PF12780">
    <property type="entry name" value="AAA_8"/>
    <property type="match status" value="1"/>
</dbReference>
<dbReference type="GO" id="GO:0008569">
    <property type="term" value="F:minus-end-directed microtubule motor activity"/>
    <property type="evidence" value="ECO:0007669"/>
    <property type="project" value="InterPro"/>
</dbReference>
<dbReference type="InterPro" id="IPR041658">
    <property type="entry name" value="AAA_lid_11"/>
</dbReference>
<dbReference type="FunFam" id="1.10.8.710:FF:000002">
    <property type="entry name" value="dynein heavy chain 17, axonemal"/>
    <property type="match status" value="1"/>
</dbReference>
<dbReference type="GO" id="GO:0005858">
    <property type="term" value="C:axonemal dynein complex"/>
    <property type="evidence" value="ECO:0007669"/>
    <property type="project" value="UniProtKB-ARBA"/>
</dbReference>
<dbReference type="GO" id="GO:0045505">
    <property type="term" value="F:dynein intermediate chain binding"/>
    <property type="evidence" value="ECO:0007669"/>
    <property type="project" value="InterPro"/>
</dbReference>
<dbReference type="InterPro" id="IPR056759">
    <property type="entry name" value="DYH2-5-8_CC"/>
</dbReference>
<dbReference type="GO" id="GO:0007018">
    <property type="term" value="P:microtubule-based movement"/>
    <property type="evidence" value="ECO:0007669"/>
    <property type="project" value="InterPro"/>
</dbReference>
<keyword evidence="7" id="KW-0677">Repeat</keyword>
<dbReference type="InterPro" id="IPR003593">
    <property type="entry name" value="AAA+_ATPase"/>
</dbReference>
<dbReference type="Gene3D" id="3.10.490.20">
    <property type="match status" value="1"/>
</dbReference>
<keyword evidence="9" id="KW-0067">ATP-binding</keyword>
<evidence type="ECO:0000256" key="3">
    <source>
        <dbReference type="ARBA" id="ARBA00011655"/>
    </source>
</evidence>
<evidence type="ECO:0000256" key="1">
    <source>
        <dbReference type="ARBA" id="ARBA00004430"/>
    </source>
</evidence>
<comment type="similarity">
    <text evidence="2">Belongs to the dynein heavy chain family.</text>
</comment>
<keyword evidence="12" id="KW-0969">Cilium</keyword>
<dbReference type="FunFam" id="1.10.287.2620:FF:000002">
    <property type="entry name" value="Dynein heavy chain 2, axonemal"/>
    <property type="match status" value="1"/>
</dbReference>
<dbReference type="PANTHER" id="PTHR45703:SF8">
    <property type="entry name" value="DYNEINS HEAVY CHAIN"/>
    <property type="match status" value="1"/>
</dbReference>
<dbReference type="InterPro" id="IPR041589">
    <property type="entry name" value="DNAH3_AAA_lid_1"/>
</dbReference>
<dbReference type="Gene3D" id="1.10.8.720">
    <property type="entry name" value="Region D6 of dynein motor"/>
    <property type="match status" value="1"/>
</dbReference>
<dbReference type="PANTHER" id="PTHR45703">
    <property type="entry name" value="DYNEIN HEAVY CHAIN"/>
    <property type="match status" value="1"/>
</dbReference>
<comment type="subcellular location">
    <subcellularLocation>
        <location evidence="1">Cytoplasm</location>
        <location evidence="1">Cytoskeleton</location>
        <location evidence="1">Cilium axoneme</location>
    </subcellularLocation>
</comment>
<evidence type="ECO:0000256" key="2">
    <source>
        <dbReference type="ARBA" id="ARBA00008887"/>
    </source>
</evidence>
<dbReference type="InterPro" id="IPR024317">
    <property type="entry name" value="Dynein_heavy_chain_D4_dom"/>
</dbReference>
<feature type="region of interest" description="Disordered" evidence="18">
    <location>
        <begin position="972"/>
        <end position="1011"/>
    </location>
</feature>
<reference evidence="21" key="1">
    <citation type="journal article" date="2018" name="Nat. Microbiol.">
        <title>Leveraging single-cell genomics to expand the fungal tree of life.</title>
        <authorList>
            <person name="Ahrendt S.R."/>
            <person name="Quandt C.A."/>
            <person name="Ciobanu D."/>
            <person name="Clum A."/>
            <person name="Salamov A."/>
            <person name="Andreopoulos B."/>
            <person name="Cheng J.F."/>
            <person name="Woyke T."/>
            <person name="Pelin A."/>
            <person name="Henrissat B."/>
            <person name="Reynolds N.K."/>
            <person name="Benny G.L."/>
            <person name="Smith M.E."/>
            <person name="James T.Y."/>
            <person name="Grigoriev I.V."/>
        </authorList>
    </citation>
    <scope>NUCLEOTIDE SEQUENCE [LARGE SCALE GENOMIC DNA]</scope>
</reference>
<dbReference type="FunFam" id="1.20.140.100:FF:000001">
    <property type="entry name" value="dynein heavy chain 17, axonemal"/>
    <property type="match status" value="1"/>
</dbReference>
<dbReference type="Proteomes" id="UP000269721">
    <property type="component" value="Unassembled WGS sequence"/>
</dbReference>
<dbReference type="Gene3D" id="1.10.287.2620">
    <property type="match status" value="1"/>
</dbReference>
<dbReference type="Pfam" id="PF18199">
    <property type="entry name" value="Dynein_C"/>
    <property type="match status" value="1"/>
</dbReference>
<feature type="domain" description="AAA+ ATPase" evidence="19">
    <location>
        <begin position="1913"/>
        <end position="2009"/>
    </location>
</feature>
<keyword evidence="10" id="KW-0243">Dynein</keyword>
<dbReference type="Gene3D" id="1.20.140.100">
    <property type="entry name" value="Dynein heavy chain, N-terminal domain 2"/>
    <property type="match status" value="1"/>
</dbReference>
<dbReference type="Pfam" id="PF18198">
    <property type="entry name" value="AAA_lid_11"/>
    <property type="match status" value="1"/>
</dbReference>
<evidence type="ECO:0000256" key="16">
    <source>
        <dbReference type="ARBA" id="ARBA00033439"/>
    </source>
</evidence>
<dbReference type="Pfam" id="PF08385">
    <property type="entry name" value="DHC_N1"/>
    <property type="match status" value="1"/>
</dbReference>
<dbReference type="InterPro" id="IPR042222">
    <property type="entry name" value="Dynein_2_N"/>
</dbReference>
<dbReference type="Gene3D" id="1.10.8.710">
    <property type="match status" value="1"/>
</dbReference>
<dbReference type="FunFam" id="1.20.58.1120:FF:000002">
    <property type="entry name" value="Dynein heavy chain 9, axonemal"/>
    <property type="match status" value="1"/>
</dbReference>
<evidence type="ECO:0000313" key="21">
    <source>
        <dbReference type="Proteomes" id="UP000269721"/>
    </source>
</evidence>
<feature type="domain" description="AAA+ ATPase" evidence="19">
    <location>
        <begin position="2518"/>
        <end position="2668"/>
    </location>
</feature>
<dbReference type="InterPro" id="IPR035706">
    <property type="entry name" value="AAA_9"/>
</dbReference>
<dbReference type="InterPro" id="IPR042219">
    <property type="entry name" value="AAA_lid_11_sf"/>
</dbReference>
<evidence type="ECO:0000256" key="12">
    <source>
        <dbReference type="ARBA" id="ARBA00023069"/>
    </source>
</evidence>
<evidence type="ECO:0000256" key="10">
    <source>
        <dbReference type="ARBA" id="ARBA00023017"/>
    </source>
</evidence>
<feature type="coiled-coil region" evidence="17">
    <location>
        <begin position="1616"/>
        <end position="1643"/>
    </location>
</feature>
<dbReference type="InterPro" id="IPR013594">
    <property type="entry name" value="Dynein_heavy_tail"/>
</dbReference>
<dbReference type="FunFam" id="3.40.50.300:FF:000049">
    <property type="entry name" value="Dynein, axonemal, heavy chain 5"/>
    <property type="match status" value="1"/>
</dbReference>
<evidence type="ECO:0000256" key="5">
    <source>
        <dbReference type="ARBA" id="ARBA00022490"/>
    </source>
</evidence>
<evidence type="ECO:0000256" key="7">
    <source>
        <dbReference type="ARBA" id="ARBA00022737"/>
    </source>
</evidence>
<keyword evidence="14" id="KW-0206">Cytoskeleton</keyword>
<dbReference type="FunFam" id="1.20.1270.280:FF:000003">
    <property type="entry name" value="Dynein axonemal heavy chain 17"/>
    <property type="match status" value="1"/>
</dbReference>
<sequence>MPAVEEKSEAAAPATPSKGKKEKEGEEGDGAAVHVADARIAWFEERVCNALKIKSDKWKKMLTLPENIEALMRFVETHPLSECGTLLFYLNIKDELIPTTTFPSSLKKKSIYFIRSVLYSRSSLSKDSVAERLDPVTMENELVMGELNPNPLEFLGVLLEEVYLPLLTNPKNLETWPEVVADDVLRHFHSLNGAVYVISGKSKGKTMLPLPHGARISPAPTDKTILHTLESAVIDWTHQIKEVIGSSSAAPLEEGLNPGPMVEIDFWAAKAANLKSIHMQLTDERIQKISKVLEASKSTYYPAFRMIFDEVVFALDEASDINTYLRALRPVVERLNSSNDFSELTQVFPILMHTLVLIWRHSKYYNTPTRLTVVLQEICNDIVEQARNFVQPGELFSSEPEEAAERLRLVLRVADAFHHSYYEAKAETAESDRPWNFDAKLVFARLDSFVDRVRMILELFDTIIEFNRLEKIEIGGTKGKILSSQVAQIFTEFTSALAGFSKLKYDVLDISLKAFDDDLGKFHEKITDLDRRIGTILSQSFDDCPGMSSCFRLLESFAGLLSRPTIQHDFEKKYFALLQMYTADLDDVHTVFLQYKDNPPIHYNMAPVTGAVAWIHELKDRIVKTMDKLKSLNHSAMNSEEANIVKNKYHDILSTLESYERSIYTVWSDTIIDESEANLNKPLLVRSDGLLQVNFDPKVVALLREVRYFEALSVQPPQTAAVIYSKADVFRKYIFSLDHIAGMYNGTRTGVLDVERPLIERRIETIDAQVERALSSVNWKSKDIEESIQAITASVGELSSILQIMKNNVTQIQKIMKAWSASPLVERKDGKKLLNLEEKEAKLVIIYDSIKRDGQSIHALIANTRTILEVDEDAETWLRYREYVDGLVKEGFWSVIKTSTEYLVMNMDPTRMGDLGPLMEAKLELDNEALMFTPSMDEDSSDSLAYIINDLLEDIYEVAALMGRIAPPKDDGKAAFTSAAQGWDGTASGHPTDPNEGMDDDGTDADQDEERARELEKIDMENLTYLGDMRRDETLGRLRREILDRVQDIMGECLNYKDSYDQFTYLWTENRQDYMKQFLQIDHTNEDGSIEAKEDQPIQLEKFESEIRKFEQIHKTIMAIEPEVIFSSWFRIDARPLKQSLNVVVKKWSYTLTKHLSDDAVTTLNELNRFVRHNKKGLQSKIEEGDYEGLVSAMGLLHAIKHRTGSIDHMFEPLRKTINLLRQFNVEMPEEIHKLLNDLPEEWSEVKKLSVSIKDHVAPLQAKEVDVLQQKCNRFETRNHNFREEFRRKAPFRFDIGPDRAYELIDAVHIDVLAMENEANALRTSCELFELNVPTYKQLGDCRRDIGMLKTVWDVVALVTFMFEEWRTTLWTEIDTESMEGRCRDLSKDTRKMDKEIKGWDVYSGLDQMVKDMLTSLRAVGELRSNAIRDRHWKQLMKTTGVTFVLTQDMKFQDLLSLQLHRFEDEVKVIVDRATKELSMEKVLNDLSKTWNVMEFTYEMHEATHTPLLRSSEELIETLEENQVMLQNMMTSKYVAHFESQITKWQNVLSTVDSVITLWLEVQQTWSHLENIFMGSEDIRAQLPEDSKRFDGIDASYKELMGEASKTPNCVDACTKEGLYEKLERLQGQLALCEKSLAEYLETKRLAFPRFYFVSGSDLLDILAKGNQPQEVAIHLPKLFDSISRLEFERKEGGEVTKTAIGMYSKEDEYVPFGINCECTGPVEVWLNRLVDTMRKTLKTLLGEAVSSYEEKPREQWIFDHPAQITLAGTGIWWTTEVNVAFGRLEEGYENSLKDYYKKQINQLTALISLIQGELSRGDRQMIMTVCTLDVHARDIVAKLIAEKAENAGCFSWQSQLRLRWDDVDQNDCFINICDATFRYNYEYLGNTPRLVVTALTDRCYITLTQSLHLIMGGAPAGPAGTGKTETVKDLGKALAIMVYVFNCSEQMDYKSVGDIFKGLAQSGTWGCFDEFNRIAVEVLSVIATQVKSIQDALRAKKKRFNFQGEDISLTPTVGAFITMNPGYAGRTELPENIKALFRPCSMCVPNLELICEIYLMAQGFIEAASLARKFTTLYKLNRELLSKQDHYDWALRAIKSVLVVAGSLKRSDPHVPEEHVLMRALRDFNVPKIVTDDLPVFHGLINDLFPKVDVPRKRQEKLEDEIRKATIENGLQAEDVFVLKVVQLEELLAVRHCVFIIGNGGTGKSQIWKMLARTYNNSGRKCVVQDLNPKAVSTDDLFGCINPSTREWKDGLFSCIMREQASAPGTDPKWMILDGDIDPNWIESLNTVMDDNKMLTLASNERIPVKEHMRLIFEIGDLKYATPATVSRAGILYLNSTDVGWNPFVQSWLDKREDAAEKSSLSVLFERYVNPCLDAARSGRFKMANVEEFSMVVALCNILEGLLTQQNTPKGCDKEWFEIYFVFAAVWAFGGCVFQDQLVDYRVEFSKWWNSEFKIVKFPATGTVFDYFVESETKRFLPWSERVPTYEHDSEMPLSAVLVHTPETTRIRYFLDVLADNGKPVLLVGNAGCGKTVLMQDKLYSYGEDRLIVNVPFNFFTTAWSVQSILEKPLEKKAGRNYGPPGTKKLIYFLDDLNMPEVDKYGTASPHTILRQYLDYKHWYDRSKLTLKEIHNCQYVACMNPTAGSFTVSGRLSRHFACFAVNFPGVESLQSIYFQILAAHLKIFPNSIQKLSDKLVAASLLMHKKVASSFLPTAIKFHYIFNLRDLSNIYQGILFSNKDTLNEPMDLVRLFLHEATRTYGDKMIDASDRAGLLKIQEEIVKKTFDDMDQAAVKAEPIIFTHFATGIGEPKYGQIKEWTGLKKLLDEAQMQYEEVNAAMNLVLFEDAMSHVCRINRILESPRGNALLVGVGGSGKQSLARLAAFISQMEVFQITLRKGYSISDLRTDLAGLYTKTGLKKIQIMFLLTDSQIADEKFLVLINDMLASGNIPGLYPDEEVEGIINAMRNEAKAQGLVDTREVCWDLFIRFVRKNLKVVLCFSPVGNTLRSRCRKFPAIVNCTMIDWFQEWPEEALTSVATRFISSCDLVSDALKGPVTKFMSFAHQSVNEVSRKYLLNEKRHNYTTPKSFLALISIYKEMLEKKAKELTKSMDRLENGLTKLQSTASQVDDLKAKLAFQEVDLKAKNDEAMRLIERVGIDTEKANKEKAIAAEEERKVDVITKEVGEKQASCSKDLRAAEPALAAAAAALNSLNKANLTELKSFGSPSEEVKNVAAAVMVLLSPPGKIAKDRSWKASKNMMAKVDAFLESLVTFNKENIDASNLEALQPYLSDPNFNEQFMKSKSIAAAGLCSWVVNIVGYYNVYCDVEPKRKALEAANAELQTSQSRLREIQAKISDLDRNLADLKAKFEKATADKLKCEEEARSTQETIVLANRLVNGLASEKVRWSEAVGKFKEQEKTLAGDVLLSAAFVSYVGCFSKRYREELLQESWLAYLKKEDNPYKVPLSEGVDPLDILTSSAEIAKWNNEGLPTDRVSLENATMVTSCKRWPLIIDPQLQGVTWIKNKEGPELRIVRLGQRGYLDAIEKAVSTGETVLIEDIAESIDAVLNPLLGRETIKKGKYIKLGDKEVEYDPRFKLIIQTRRANPHYPPEIQAQTTLINFTVTLAGLEDQLLADVVNTERPDLERTKAELTKQQNEFKIKLTELEDALLSRLSAAQGNFLGDTALVENLETTKSTATDIEQKVEEAKKTEKKINETRELYRPVAARSSLLYFLLNDLWQIHPMYQYSLNAYKVVFQNAISRAEASEDIKERVLLLIDSITHMVFIYTTRGLFEKDKLIFLAQMTFQILIAADDMELIELDFLLRGPRVVNVNSPFDWLSHASWGMIKALSNLETFRTLSSDIEGSSKQWKKYCENECPENEKLPQEWKNKSPMQKLCILRCLRPDRMTYAVRNFIGAKMGQKYMDSSRVPLPRSFEESAPATPIFFILSPGVDPVKEVEALGRQMGVTEDNKNFHNVSLGQGQEIIAEQRLDTAYKEGGWVMLENIHLVAKWLPILEKKLEALSVGSHHDFRVFLSAEPAGDPAYHIIPISVLQSSIKITNEPPTGMQANIHRALDNFSQETLERCSKDAEFKAILFALCYFHAVVLERRKFGTQGWNKPYPFSTGDLQISSDVLYNYLETFPKVPWTDLRYMFSEIMYGGHISDDWDRRLCSAYLDVYLREEMMEGNFELAPGFTLPPTSDYKEYHRYIDESLPAESPYLYGLHPNAEIGVLTKMADKLFKTILEMQPRDTAGGSASSKEEKVAALIEDIMGTLPESFNVAELSSKVEERTPYISVALQECDRMSMLTSEIRRSLRELQLGLKGDLTITENMELLMNALFLNEIPASWEKLAFPSLQALAAWYADLLLRIKELENWVSEFQLPSVVWLAGLFNPQSFLTAIMQTTARKSEWPLDRMVLTVEVTKKAKEEYSGAPREGAYVHGLFMEGARWDTNTGMIQESLLKDLTPTMPVIYIKAIPVDKKETKGVYECPVYRTRQRGPTFIWTFNLKTKERPQKWILGGVCLLCSAE</sequence>
<dbReference type="Pfam" id="PF12777">
    <property type="entry name" value="MT"/>
    <property type="match status" value="1"/>
</dbReference>
<dbReference type="InterPro" id="IPR042228">
    <property type="entry name" value="Dynein_linker_3"/>
</dbReference>
<dbReference type="InterPro" id="IPR043160">
    <property type="entry name" value="Dynein_C_barrel"/>
</dbReference>
<evidence type="ECO:0000256" key="15">
    <source>
        <dbReference type="ARBA" id="ARBA00023273"/>
    </source>
</evidence>
<evidence type="ECO:0000256" key="17">
    <source>
        <dbReference type="SAM" id="Coils"/>
    </source>
</evidence>
<dbReference type="Pfam" id="PF12774">
    <property type="entry name" value="AAA_6"/>
    <property type="match status" value="1"/>
</dbReference>
<dbReference type="InterPro" id="IPR004273">
    <property type="entry name" value="Dynein_heavy_D6_P-loop"/>
</dbReference>
<keyword evidence="21" id="KW-1185">Reference proteome</keyword>
<feature type="coiled-coil region" evidence="17">
    <location>
        <begin position="3648"/>
        <end position="3720"/>
    </location>
</feature>
<dbReference type="Gene3D" id="6.10.140.1060">
    <property type="match status" value="1"/>
</dbReference>
<evidence type="ECO:0000259" key="19">
    <source>
        <dbReference type="SMART" id="SM00382"/>
    </source>
</evidence>